<keyword evidence="11" id="KW-0418">Kinase</keyword>
<dbReference type="InterPro" id="IPR011009">
    <property type="entry name" value="Kinase-like_dom_sf"/>
</dbReference>
<evidence type="ECO:0000256" key="5">
    <source>
        <dbReference type="ARBA" id="ARBA00022614"/>
    </source>
</evidence>
<keyword evidence="12" id="KW-0067">ATP-binding</keyword>
<evidence type="ECO:0000256" key="17">
    <source>
        <dbReference type="ARBA" id="ARBA00047899"/>
    </source>
</evidence>
<evidence type="ECO:0000256" key="8">
    <source>
        <dbReference type="ARBA" id="ARBA00022729"/>
    </source>
</evidence>
<evidence type="ECO:0000256" key="10">
    <source>
        <dbReference type="ARBA" id="ARBA00022741"/>
    </source>
</evidence>
<dbReference type="FunFam" id="3.30.200.20:FF:000309">
    <property type="entry name" value="Leucine-rich repeat receptor protein kinase MSP1"/>
    <property type="match status" value="1"/>
</dbReference>
<evidence type="ECO:0000256" key="9">
    <source>
        <dbReference type="ARBA" id="ARBA00022737"/>
    </source>
</evidence>
<dbReference type="Gene3D" id="1.10.510.10">
    <property type="entry name" value="Transferase(Phosphotransferase) domain 1"/>
    <property type="match status" value="1"/>
</dbReference>
<evidence type="ECO:0000256" key="13">
    <source>
        <dbReference type="ARBA" id="ARBA00022989"/>
    </source>
</evidence>
<feature type="domain" description="Protein kinase" evidence="20">
    <location>
        <begin position="349"/>
        <end position="624"/>
    </location>
</feature>
<dbReference type="InterPro" id="IPR000719">
    <property type="entry name" value="Prot_kinase_dom"/>
</dbReference>
<evidence type="ECO:0000259" key="20">
    <source>
        <dbReference type="PROSITE" id="PS50011"/>
    </source>
</evidence>
<keyword evidence="4" id="KW-0597">Phosphoprotein</keyword>
<dbReference type="GO" id="GO:0005524">
    <property type="term" value="F:ATP binding"/>
    <property type="evidence" value="ECO:0007669"/>
    <property type="project" value="UniProtKB-KW"/>
</dbReference>
<dbReference type="InterPro" id="IPR013210">
    <property type="entry name" value="LRR_N_plant-typ"/>
</dbReference>
<evidence type="ECO:0000256" key="6">
    <source>
        <dbReference type="ARBA" id="ARBA00022679"/>
    </source>
</evidence>
<keyword evidence="16" id="KW-0325">Glycoprotein</keyword>
<keyword evidence="8" id="KW-0732">Signal</keyword>
<dbReference type="PANTHER" id="PTHR48056">
    <property type="entry name" value="LRR RECEPTOR-LIKE SERINE/THREONINE-PROTEIN KINASE-RELATED"/>
    <property type="match status" value="1"/>
</dbReference>
<protein>
    <recommendedName>
        <fullName evidence="2">non-specific serine/threonine protein kinase</fullName>
        <ecNumber evidence="2">2.7.11.1</ecNumber>
    </recommendedName>
</protein>
<evidence type="ECO:0000256" key="11">
    <source>
        <dbReference type="ARBA" id="ARBA00022777"/>
    </source>
</evidence>
<dbReference type="SUPFAM" id="SSF52058">
    <property type="entry name" value="L domain-like"/>
    <property type="match status" value="1"/>
</dbReference>
<dbReference type="InterPro" id="IPR050647">
    <property type="entry name" value="Plant_LRR-RLKs"/>
</dbReference>
<dbReference type="Gene3D" id="3.80.10.10">
    <property type="entry name" value="Ribonuclease Inhibitor"/>
    <property type="match status" value="1"/>
</dbReference>
<dbReference type="GO" id="GO:0016020">
    <property type="term" value="C:membrane"/>
    <property type="evidence" value="ECO:0007669"/>
    <property type="project" value="UniProtKB-SubCell"/>
</dbReference>
<dbReference type="EMBL" id="GISG01198501">
    <property type="protein sequence ID" value="MBA4657944.1"/>
    <property type="molecule type" value="Transcribed_RNA"/>
</dbReference>
<sequence>MHKFLCFFNFSQIFQVLLQWGCRSPVSSFDADYMATRRGLLDFAGLVELNSRSFIKAFIICLWCFLMGGLSHASDQDVSCLRSIKESLRDPNNILESTWNFSNGTAGFICSFIGIECWHALDNKVFSISLPGMGLKGSFPLGIAGCSSLQGLDLSSNDLSGEIPSNISAIIPYVTTLDLSSNSFSGKIPVGLANCTYLNVLNLDHNRLSGQIPPQLGQLSRLKKFSVANNLLVGPVPHFGSFTVTADSFANNPGLCGYLLSPCQSASKKSNTGIVVGALVGGILVGAVVLGLAMFFFARRVSIKKKEEDPEGNGWAKIIKGTKRIRVSMFEDSLSKMRFSDLMKATDNFSKQNIIGHGTMGTIYRARFKSGSLYMVKRLQDTQHSEKEFMSEMVTLGSVKHSDLVPLLGFCIAGKERLLVYNYMANSTLHDQLHQKEDGRSSLEWPTRLKIAIGAARGLAWLHHSCNPRIIHRNISSKCILLDANYDPKISDFGLARLMNPIDTHLSTFVNGEFGDLGYVAPEYARTLVATPKGDVYSFGTVLLELLTSERPTHVTKAPENFKGNLVEWVVELSRSSKLKDAIDKSLVGKGFDHELLQFLKVALNCVFEDPKKRPSMFEVYQLLRAIGERYHFPSDTEITLPPDSSNVDDIQELIVAREEISYK</sequence>
<dbReference type="GO" id="GO:0004674">
    <property type="term" value="F:protein serine/threonine kinase activity"/>
    <property type="evidence" value="ECO:0007669"/>
    <property type="project" value="UniProtKB-KW"/>
</dbReference>
<comment type="catalytic activity">
    <reaction evidence="18">
        <text>L-seryl-[protein] + ATP = O-phospho-L-seryl-[protein] + ADP + H(+)</text>
        <dbReference type="Rhea" id="RHEA:17989"/>
        <dbReference type="Rhea" id="RHEA-COMP:9863"/>
        <dbReference type="Rhea" id="RHEA-COMP:11604"/>
        <dbReference type="ChEBI" id="CHEBI:15378"/>
        <dbReference type="ChEBI" id="CHEBI:29999"/>
        <dbReference type="ChEBI" id="CHEBI:30616"/>
        <dbReference type="ChEBI" id="CHEBI:83421"/>
        <dbReference type="ChEBI" id="CHEBI:456216"/>
        <dbReference type="EC" id="2.7.11.1"/>
    </reaction>
</comment>
<keyword evidence="15" id="KW-0675">Receptor</keyword>
<evidence type="ECO:0000256" key="15">
    <source>
        <dbReference type="ARBA" id="ARBA00023170"/>
    </source>
</evidence>
<dbReference type="Pfam" id="PF08263">
    <property type="entry name" value="LRRNT_2"/>
    <property type="match status" value="1"/>
</dbReference>
<dbReference type="FunFam" id="3.80.10.10:FF:000400">
    <property type="entry name" value="Nuclear pore complex protein NUP107"/>
    <property type="match status" value="1"/>
</dbReference>
<dbReference type="AlphaFoldDB" id="A0A7C9EC72"/>
<dbReference type="Gene3D" id="3.30.200.20">
    <property type="entry name" value="Phosphorylase Kinase, domain 1"/>
    <property type="match status" value="1"/>
</dbReference>
<dbReference type="InterPro" id="IPR001611">
    <property type="entry name" value="Leu-rich_rpt"/>
</dbReference>
<keyword evidence="13 19" id="KW-1133">Transmembrane helix</keyword>
<evidence type="ECO:0000256" key="2">
    <source>
        <dbReference type="ARBA" id="ARBA00012513"/>
    </source>
</evidence>
<dbReference type="FunFam" id="1.10.510.10:FF:000309">
    <property type="entry name" value="Leucine-rich repeat receptor-like protein kinase"/>
    <property type="match status" value="1"/>
</dbReference>
<keyword evidence="5" id="KW-0433">Leucine-rich repeat</keyword>
<dbReference type="InterPro" id="IPR001245">
    <property type="entry name" value="Ser-Thr/Tyr_kinase_cat_dom"/>
</dbReference>
<proteinExistence type="predicted"/>
<dbReference type="CDD" id="cd14066">
    <property type="entry name" value="STKc_IRAK"/>
    <property type="match status" value="1"/>
</dbReference>
<evidence type="ECO:0000256" key="18">
    <source>
        <dbReference type="ARBA" id="ARBA00048679"/>
    </source>
</evidence>
<evidence type="ECO:0000256" key="14">
    <source>
        <dbReference type="ARBA" id="ARBA00023136"/>
    </source>
</evidence>
<dbReference type="InterPro" id="IPR032675">
    <property type="entry name" value="LRR_dom_sf"/>
</dbReference>
<dbReference type="EC" id="2.7.11.1" evidence="2"/>
<organism evidence="21">
    <name type="scientific">Opuntia streptacantha</name>
    <name type="common">Prickly pear cactus</name>
    <name type="synonym">Opuntia cardona</name>
    <dbReference type="NCBI Taxonomy" id="393608"/>
    <lineage>
        <taxon>Eukaryota</taxon>
        <taxon>Viridiplantae</taxon>
        <taxon>Streptophyta</taxon>
        <taxon>Embryophyta</taxon>
        <taxon>Tracheophyta</taxon>
        <taxon>Spermatophyta</taxon>
        <taxon>Magnoliopsida</taxon>
        <taxon>eudicotyledons</taxon>
        <taxon>Gunneridae</taxon>
        <taxon>Pentapetalae</taxon>
        <taxon>Caryophyllales</taxon>
        <taxon>Cactineae</taxon>
        <taxon>Cactaceae</taxon>
        <taxon>Opuntioideae</taxon>
        <taxon>Opuntia</taxon>
    </lineage>
</organism>
<evidence type="ECO:0000256" key="12">
    <source>
        <dbReference type="ARBA" id="ARBA00022840"/>
    </source>
</evidence>
<evidence type="ECO:0000256" key="4">
    <source>
        <dbReference type="ARBA" id="ARBA00022553"/>
    </source>
</evidence>
<dbReference type="Pfam" id="PF07714">
    <property type="entry name" value="PK_Tyr_Ser-Thr"/>
    <property type="match status" value="1"/>
</dbReference>
<comment type="catalytic activity">
    <reaction evidence="17">
        <text>L-threonyl-[protein] + ATP = O-phospho-L-threonyl-[protein] + ADP + H(+)</text>
        <dbReference type="Rhea" id="RHEA:46608"/>
        <dbReference type="Rhea" id="RHEA-COMP:11060"/>
        <dbReference type="Rhea" id="RHEA-COMP:11605"/>
        <dbReference type="ChEBI" id="CHEBI:15378"/>
        <dbReference type="ChEBI" id="CHEBI:30013"/>
        <dbReference type="ChEBI" id="CHEBI:30616"/>
        <dbReference type="ChEBI" id="CHEBI:61977"/>
        <dbReference type="ChEBI" id="CHEBI:456216"/>
        <dbReference type="EC" id="2.7.11.1"/>
    </reaction>
</comment>
<evidence type="ECO:0000256" key="16">
    <source>
        <dbReference type="ARBA" id="ARBA00023180"/>
    </source>
</evidence>
<name>A0A7C9EC72_OPUST</name>
<evidence type="ECO:0000256" key="7">
    <source>
        <dbReference type="ARBA" id="ARBA00022692"/>
    </source>
</evidence>
<dbReference type="CDD" id="cd12087">
    <property type="entry name" value="TM_EGFR-like"/>
    <property type="match status" value="1"/>
</dbReference>
<evidence type="ECO:0000256" key="19">
    <source>
        <dbReference type="SAM" id="Phobius"/>
    </source>
</evidence>
<accession>A0A7C9EC72</accession>
<reference evidence="21" key="2">
    <citation type="submission" date="2020-07" db="EMBL/GenBank/DDBJ databases">
        <authorList>
            <person name="Vera ALvarez R."/>
            <person name="Arias-Moreno D.M."/>
            <person name="Jimenez-Jacinto V."/>
            <person name="Jimenez-Bremont J.F."/>
            <person name="Swaminathan K."/>
            <person name="Moose S.P."/>
            <person name="Guerrero-Gonzalez M.L."/>
            <person name="Marino-Ramirez L."/>
            <person name="Landsman D."/>
            <person name="Rodriguez-Kessler M."/>
            <person name="Delgado-Sanchez P."/>
        </authorList>
    </citation>
    <scope>NUCLEOTIDE SEQUENCE</scope>
    <source>
        <tissue evidence="21">Cladode</tissue>
    </source>
</reference>
<dbReference type="PROSITE" id="PS50011">
    <property type="entry name" value="PROTEIN_KINASE_DOM"/>
    <property type="match status" value="1"/>
</dbReference>
<evidence type="ECO:0000313" key="21">
    <source>
        <dbReference type="EMBL" id="MBA4657944.1"/>
    </source>
</evidence>
<keyword evidence="6" id="KW-0808">Transferase</keyword>
<evidence type="ECO:0000256" key="3">
    <source>
        <dbReference type="ARBA" id="ARBA00022527"/>
    </source>
</evidence>
<keyword evidence="10" id="KW-0547">Nucleotide-binding</keyword>
<keyword evidence="9" id="KW-0677">Repeat</keyword>
<comment type="subcellular location">
    <subcellularLocation>
        <location evidence="1">Membrane</location>
        <topology evidence="1">Single-pass type I membrane protein</topology>
    </subcellularLocation>
</comment>
<keyword evidence="3" id="KW-0723">Serine/threonine-protein kinase</keyword>
<keyword evidence="14 19" id="KW-0472">Membrane</keyword>
<reference evidence="21" key="1">
    <citation type="journal article" date="2013" name="J. Plant Res.">
        <title>Effect of fungi and light on seed germination of three Opuntia species from semiarid lands of central Mexico.</title>
        <authorList>
            <person name="Delgado-Sanchez P."/>
            <person name="Jimenez-Bremont J.F."/>
            <person name="Guerrero-Gonzalez Mde L."/>
            <person name="Flores J."/>
        </authorList>
    </citation>
    <scope>NUCLEOTIDE SEQUENCE</scope>
    <source>
        <tissue evidence="21">Cladode</tissue>
    </source>
</reference>
<dbReference type="PANTHER" id="PTHR48056:SF81">
    <property type="entry name" value="RECEPTOR PROTEIN-TYROSINE KINASE CEPR1"/>
    <property type="match status" value="1"/>
</dbReference>
<feature type="transmembrane region" description="Helical" evidence="19">
    <location>
        <begin position="274"/>
        <end position="297"/>
    </location>
</feature>
<dbReference type="SUPFAM" id="SSF56112">
    <property type="entry name" value="Protein kinase-like (PK-like)"/>
    <property type="match status" value="1"/>
</dbReference>
<evidence type="ECO:0000256" key="1">
    <source>
        <dbReference type="ARBA" id="ARBA00004479"/>
    </source>
</evidence>
<dbReference type="Pfam" id="PF00560">
    <property type="entry name" value="LRR_1"/>
    <property type="match status" value="3"/>
</dbReference>
<keyword evidence="7 19" id="KW-0812">Transmembrane</keyword>